<gene>
    <name evidence="1" type="ORF">NCTC12722_00533</name>
</gene>
<name>A0A380W486_AFIFE</name>
<dbReference type="EMBL" id="UIGB01000001">
    <property type="protein sequence ID" value="SUU83369.1"/>
    <property type="molecule type" value="Genomic_DNA"/>
</dbReference>
<proteinExistence type="predicted"/>
<dbReference type="PANTHER" id="PTHR36849:SF1">
    <property type="entry name" value="CYTOPLASMIC PROTEIN"/>
    <property type="match status" value="1"/>
</dbReference>
<dbReference type="Proteomes" id="UP000254343">
    <property type="component" value="Unassembled WGS sequence"/>
</dbReference>
<protein>
    <submittedName>
        <fullName evidence="1">Uncharacterized conserved protein</fullName>
    </submittedName>
</protein>
<evidence type="ECO:0000313" key="2">
    <source>
        <dbReference type="Proteomes" id="UP000254343"/>
    </source>
</evidence>
<dbReference type="InterPro" id="IPR052552">
    <property type="entry name" value="YeaO-like"/>
</dbReference>
<accession>A0A380W486</accession>
<organism evidence="1 2">
    <name type="scientific">Afipia felis</name>
    <name type="common">Cat scratch disease bacillus</name>
    <dbReference type="NCBI Taxonomy" id="1035"/>
    <lineage>
        <taxon>Bacteria</taxon>
        <taxon>Pseudomonadati</taxon>
        <taxon>Pseudomonadota</taxon>
        <taxon>Alphaproteobacteria</taxon>
        <taxon>Hyphomicrobiales</taxon>
        <taxon>Nitrobacteraceae</taxon>
        <taxon>Afipia</taxon>
    </lineage>
</organism>
<evidence type="ECO:0000313" key="1">
    <source>
        <dbReference type="EMBL" id="SUU83369.1"/>
    </source>
</evidence>
<dbReference type="AlphaFoldDB" id="A0A380W486"/>
<dbReference type="Pfam" id="PF22752">
    <property type="entry name" value="DUF488-N3i"/>
    <property type="match status" value="1"/>
</dbReference>
<sequence>MSRRSMRPGVKRVYEQPEASDGMRVLVDRIWPRGLTKEHASVDVWLKDIAPSAGLRTWFGHDPKRWREFHNRYFEELRANQVAVEELTDLISAGKVTLLFGAHDTERNNAVALADYLAAY</sequence>
<reference evidence="1 2" key="1">
    <citation type="submission" date="2018-06" db="EMBL/GenBank/DDBJ databases">
        <authorList>
            <consortium name="Pathogen Informatics"/>
            <person name="Doyle S."/>
        </authorList>
    </citation>
    <scope>NUCLEOTIDE SEQUENCE [LARGE SCALE GENOMIC DNA]</scope>
    <source>
        <strain evidence="1 2">NCTC12722</strain>
    </source>
</reference>
<dbReference type="OrthoDB" id="9790745at2"/>
<dbReference type="RefSeq" id="WP_002718148.1">
    <property type="nucleotide sequence ID" value="NZ_UFSI01000001.1"/>
</dbReference>
<dbReference type="PANTHER" id="PTHR36849">
    <property type="entry name" value="CYTOPLASMIC PROTEIN-RELATED"/>
    <property type="match status" value="1"/>
</dbReference>